<dbReference type="InterPro" id="IPR008927">
    <property type="entry name" value="6-PGluconate_DH-like_C_sf"/>
</dbReference>
<dbReference type="Gene3D" id="1.10.1040.10">
    <property type="entry name" value="N-(1-d-carboxylethyl)-l-norvaline Dehydrogenase, domain 2"/>
    <property type="match status" value="1"/>
</dbReference>
<proteinExistence type="inferred from homology"/>
<dbReference type="EC" id="1.1.1.60" evidence="7"/>
<keyword evidence="2 7" id="KW-0560">Oxidoreductase</keyword>
<dbReference type="InterPro" id="IPR029154">
    <property type="entry name" value="HIBADH-like_NADP-bd"/>
</dbReference>
<gene>
    <name evidence="7" type="primary">garR</name>
    <name evidence="7" type="ORF">MM817_02027</name>
</gene>
<name>A0A9X1V8J9_9BACL</name>
<dbReference type="GO" id="GO:0008679">
    <property type="term" value="F:2-hydroxy-3-oxopropionate reductase activity"/>
    <property type="evidence" value="ECO:0007669"/>
    <property type="project" value="UniProtKB-EC"/>
</dbReference>
<dbReference type="PROSITE" id="PS00895">
    <property type="entry name" value="3_HYDROXYISOBUT_DH"/>
    <property type="match status" value="1"/>
</dbReference>
<dbReference type="RefSeq" id="WP_241714383.1">
    <property type="nucleotide sequence ID" value="NZ_JALBUF010000006.1"/>
</dbReference>
<sequence length="303" mass="32047">MEKILSDHRNVGFIGLGTMGLPMATHLLQAGYTLHIYNRTPEKTAALVKLGAIAHSSPKEVAQHGKIIFTMVAHDNALLDVALGQDGIIHGMSAHATLIDCSTVSQAASQKVAAHIQSLGATMLDAPVSGSEPHAHEGSLVFMVGGPKQVYDNCQDLLLTMGKQAVYMGENGHGVAAKLAVNTILAQNLVALSEGLILAMKSGIDPQPFMEVVRGGGARSGMAEYKAPKMIAHDFSAQFTTALLSKDLQLASLQAAALAIPLPGLSLSKDLFQMAVAKGYAHEDMSALIKCYEEWSHLSQSQE</sequence>
<feature type="domain" description="6-phosphogluconate dehydrogenase NADP-binding" evidence="5">
    <location>
        <begin position="10"/>
        <end position="169"/>
    </location>
</feature>
<keyword evidence="8" id="KW-1185">Reference proteome</keyword>
<dbReference type="GO" id="GO:0016054">
    <property type="term" value="P:organic acid catabolic process"/>
    <property type="evidence" value="ECO:0007669"/>
    <property type="project" value="UniProtKB-ARBA"/>
</dbReference>
<comment type="caution">
    <text evidence="7">The sequence shown here is derived from an EMBL/GenBank/DDBJ whole genome shotgun (WGS) entry which is preliminary data.</text>
</comment>
<dbReference type="GO" id="GO:0050661">
    <property type="term" value="F:NADP binding"/>
    <property type="evidence" value="ECO:0007669"/>
    <property type="project" value="InterPro"/>
</dbReference>
<evidence type="ECO:0000256" key="3">
    <source>
        <dbReference type="ARBA" id="ARBA00023027"/>
    </source>
</evidence>
<dbReference type="InterPro" id="IPR015815">
    <property type="entry name" value="HIBADH-related"/>
</dbReference>
<dbReference type="AlphaFoldDB" id="A0A9X1V8J9"/>
<feature type="active site" evidence="4">
    <location>
        <position position="178"/>
    </location>
</feature>
<dbReference type="PANTHER" id="PTHR43060:SF15">
    <property type="entry name" value="3-HYDROXYISOBUTYRATE DEHYDROGENASE-LIKE 1, MITOCHONDRIAL-RELATED"/>
    <property type="match status" value="1"/>
</dbReference>
<dbReference type="InterPro" id="IPR036291">
    <property type="entry name" value="NAD(P)-bd_dom_sf"/>
</dbReference>
<dbReference type="SUPFAM" id="SSF48179">
    <property type="entry name" value="6-phosphogluconate dehydrogenase C-terminal domain-like"/>
    <property type="match status" value="1"/>
</dbReference>
<dbReference type="PIRSF" id="PIRSF000103">
    <property type="entry name" value="HIBADH"/>
    <property type="match status" value="1"/>
</dbReference>
<reference evidence="7" key="1">
    <citation type="submission" date="2022-03" db="EMBL/GenBank/DDBJ databases">
        <title>Draft Genome Sequence of Firmicute Strain S0AB, a Heterotrophic Iron/Sulfur-Oxidizing Extreme Acidophile.</title>
        <authorList>
            <person name="Vergara E."/>
            <person name="Pakostova E."/>
            <person name="Johnson D.B."/>
            <person name="Holmes D.S."/>
        </authorList>
    </citation>
    <scope>NUCLEOTIDE SEQUENCE</scope>
    <source>
        <strain evidence="7">S0AB</strain>
    </source>
</reference>
<dbReference type="InterPro" id="IPR006115">
    <property type="entry name" value="6PGDH_NADP-bd"/>
</dbReference>
<evidence type="ECO:0000313" key="7">
    <source>
        <dbReference type="EMBL" id="MCI0183736.1"/>
    </source>
</evidence>
<evidence type="ECO:0000256" key="1">
    <source>
        <dbReference type="ARBA" id="ARBA00009080"/>
    </source>
</evidence>
<evidence type="ECO:0000256" key="2">
    <source>
        <dbReference type="ARBA" id="ARBA00023002"/>
    </source>
</evidence>
<comment type="similarity">
    <text evidence="1">Belongs to the HIBADH-related family.</text>
</comment>
<evidence type="ECO:0000256" key="4">
    <source>
        <dbReference type="PIRSR" id="PIRSR000103-1"/>
    </source>
</evidence>
<dbReference type="Pfam" id="PF03446">
    <property type="entry name" value="NAD_binding_2"/>
    <property type="match status" value="1"/>
</dbReference>
<accession>A0A9X1V8J9</accession>
<keyword evidence="3" id="KW-0520">NAD</keyword>
<dbReference type="EMBL" id="JALBUF010000006">
    <property type="protein sequence ID" value="MCI0183736.1"/>
    <property type="molecule type" value="Genomic_DNA"/>
</dbReference>
<dbReference type="Pfam" id="PF14833">
    <property type="entry name" value="NAD_binding_11"/>
    <property type="match status" value="1"/>
</dbReference>
<protein>
    <submittedName>
        <fullName evidence="7">2-hydroxy-3-oxopropionate reductase</fullName>
        <ecNumber evidence="7">1.1.1.60</ecNumber>
    </submittedName>
</protein>
<evidence type="ECO:0000259" key="6">
    <source>
        <dbReference type="Pfam" id="PF14833"/>
    </source>
</evidence>
<dbReference type="SUPFAM" id="SSF51735">
    <property type="entry name" value="NAD(P)-binding Rossmann-fold domains"/>
    <property type="match status" value="1"/>
</dbReference>
<dbReference type="InterPro" id="IPR013328">
    <property type="entry name" value="6PGD_dom2"/>
</dbReference>
<dbReference type="GO" id="GO:0051287">
    <property type="term" value="F:NAD binding"/>
    <property type="evidence" value="ECO:0007669"/>
    <property type="project" value="InterPro"/>
</dbReference>
<feature type="domain" description="3-hydroxyisobutyrate dehydrogenase-like NAD-binding" evidence="6">
    <location>
        <begin position="172"/>
        <end position="292"/>
    </location>
</feature>
<dbReference type="Gene3D" id="3.40.50.720">
    <property type="entry name" value="NAD(P)-binding Rossmann-like Domain"/>
    <property type="match status" value="1"/>
</dbReference>
<organism evidence="7 8">
    <name type="scientific">Sulfoacidibacillus ferrooxidans</name>
    <dbReference type="NCBI Taxonomy" id="2005001"/>
    <lineage>
        <taxon>Bacteria</taxon>
        <taxon>Bacillati</taxon>
        <taxon>Bacillota</taxon>
        <taxon>Bacilli</taxon>
        <taxon>Bacillales</taxon>
        <taxon>Alicyclobacillaceae</taxon>
        <taxon>Sulfoacidibacillus</taxon>
    </lineage>
</organism>
<evidence type="ECO:0000313" key="8">
    <source>
        <dbReference type="Proteomes" id="UP001139263"/>
    </source>
</evidence>
<evidence type="ECO:0000259" key="5">
    <source>
        <dbReference type="Pfam" id="PF03446"/>
    </source>
</evidence>
<dbReference type="PANTHER" id="PTHR43060">
    <property type="entry name" value="3-HYDROXYISOBUTYRATE DEHYDROGENASE-LIKE 1, MITOCHONDRIAL-RELATED"/>
    <property type="match status" value="1"/>
</dbReference>
<dbReference type="InterPro" id="IPR002204">
    <property type="entry name" value="3-OH-isobutyrate_DH-rel_CS"/>
</dbReference>
<dbReference type="Proteomes" id="UP001139263">
    <property type="component" value="Unassembled WGS sequence"/>
</dbReference>